<gene>
    <name evidence="1" type="ORF">SCALOS_LOCUS5584</name>
</gene>
<keyword evidence="2" id="KW-1185">Reference proteome</keyword>
<evidence type="ECO:0000313" key="1">
    <source>
        <dbReference type="EMBL" id="CAG8563233.1"/>
    </source>
</evidence>
<comment type="caution">
    <text evidence="1">The sequence shown here is derived from an EMBL/GenBank/DDBJ whole genome shotgun (WGS) entry which is preliminary data.</text>
</comment>
<name>A0ACA9M0T7_9GLOM</name>
<protein>
    <submittedName>
        <fullName evidence="1">10900_t:CDS:1</fullName>
    </submittedName>
</protein>
<evidence type="ECO:0000313" key="2">
    <source>
        <dbReference type="Proteomes" id="UP000789860"/>
    </source>
</evidence>
<dbReference type="Proteomes" id="UP000789860">
    <property type="component" value="Unassembled WGS sequence"/>
</dbReference>
<sequence>NKFLYRESPNPGLNEIGYEHSGIIANRNLDEWKINRQFFVKTLMSKTFLRNITEKTYRTALDMFKLWDILINDQREINLSEWFTRHAPGVNYFNNMLINRIKELDVFLHEIIQERCVEIDSLPKDALLPSDFLTLLLTAKTSRCSENALYKSLSRSLNNYQIFGIIKDIFLGSFETTATVMCSVIYFLCKYPSVKSKALSEIDLIFGHSTAPLNLHYEDVEKLQYCDALIKEVLRIKSTFPVLTRSNSEPVEVGGYLWKEEQSFFLNYEGINLNENDWIDSKTFDPDRFLKDDGSKRSMNAKVANAKGAFSAFGGGAKSCPGRLWAIIEIKVILVAVLMRYEIEFVNKDQELDMFCDVSYHWRELKVRLKPKKQKE</sequence>
<accession>A0ACA9M0T7</accession>
<feature type="non-terminal residue" evidence="1">
    <location>
        <position position="1"/>
    </location>
</feature>
<proteinExistence type="predicted"/>
<organism evidence="1 2">
    <name type="scientific">Scutellospora calospora</name>
    <dbReference type="NCBI Taxonomy" id="85575"/>
    <lineage>
        <taxon>Eukaryota</taxon>
        <taxon>Fungi</taxon>
        <taxon>Fungi incertae sedis</taxon>
        <taxon>Mucoromycota</taxon>
        <taxon>Glomeromycotina</taxon>
        <taxon>Glomeromycetes</taxon>
        <taxon>Diversisporales</taxon>
        <taxon>Gigasporaceae</taxon>
        <taxon>Scutellospora</taxon>
    </lineage>
</organism>
<dbReference type="EMBL" id="CAJVPM010009337">
    <property type="protein sequence ID" value="CAG8563233.1"/>
    <property type="molecule type" value="Genomic_DNA"/>
</dbReference>
<reference evidence="1" key="1">
    <citation type="submission" date="2021-06" db="EMBL/GenBank/DDBJ databases">
        <authorList>
            <person name="Kallberg Y."/>
            <person name="Tangrot J."/>
            <person name="Rosling A."/>
        </authorList>
    </citation>
    <scope>NUCLEOTIDE SEQUENCE</scope>
    <source>
        <strain evidence="1">AU212A</strain>
    </source>
</reference>